<dbReference type="Gene3D" id="1.10.260.40">
    <property type="entry name" value="lambda repressor-like DNA-binding domains"/>
    <property type="match status" value="1"/>
</dbReference>
<evidence type="ECO:0000259" key="4">
    <source>
        <dbReference type="PROSITE" id="PS50932"/>
    </source>
</evidence>
<dbReference type="InterPro" id="IPR028082">
    <property type="entry name" value="Peripla_BP_I"/>
</dbReference>
<accession>A0A126V3Z8</accession>
<dbReference type="RefSeq" id="WP_039000008.1">
    <property type="nucleotide sequence ID" value="NZ_CP014327.1"/>
</dbReference>
<dbReference type="SUPFAM" id="SSF47413">
    <property type="entry name" value="lambda repressor-like DNA-binding domains"/>
    <property type="match status" value="1"/>
</dbReference>
<gene>
    <name evidence="5" type="ORF">RC74_16145</name>
</gene>
<dbReference type="PANTHER" id="PTHR30146:SF153">
    <property type="entry name" value="LACTOSE OPERON REPRESSOR"/>
    <property type="match status" value="1"/>
</dbReference>
<dbReference type="PROSITE" id="PS50932">
    <property type="entry name" value="HTH_LACI_2"/>
    <property type="match status" value="1"/>
</dbReference>
<dbReference type="SMART" id="SM00354">
    <property type="entry name" value="HTH_LACI"/>
    <property type="match status" value="1"/>
</dbReference>
<name>A0A126V3Z8_9RHOB</name>
<dbReference type="STRING" id="1579316.RC74_16145"/>
<keyword evidence="1" id="KW-0805">Transcription regulation</keyword>
<dbReference type="Pfam" id="PF00356">
    <property type="entry name" value="LacI"/>
    <property type="match status" value="1"/>
</dbReference>
<dbReference type="Pfam" id="PF13377">
    <property type="entry name" value="Peripla_BP_3"/>
    <property type="match status" value="1"/>
</dbReference>
<organism evidence="5 6">
    <name type="scientific">Falsihalocynthiibacter arcticus</name>
    <dbReference type="NCBI Taxonomy" id="1579316"/>
    <lineage>
        <taxon>Bacteria</taxon>
        <taxon>Pseudomonadati</taxon>
        <taxon>Pseudomonadota</taxon>
        <taxon>Alphaproteobacteria</taxon>
        <taxon>Rhodobacterales</taxon>
        <taxon>Roseobacteraceae</taxon>
        <taxon>Falsihalocynthiibacter</taxon>
    </lineage>
</organism>
<dbReference type="GO" id="GO:0000976">
    <property type="term" value="F:transcription cis-regulatory region binding"/>
    <property type="evidence" value="ECO:0007669"/>
    <property type="project" value="TreeGrafter"/>
</dbReference>
<feature type="domain" description="HTH lacI-type" evidence="4">
    <location>
        <begin position="4"/>
        <end position="59"/>
    </location>
</feature>
<dbReference type="EMBL" id="CP014327">
    <property type="protein sequence ID" value="AML52596.1"/>
    <property type="molecule type" value="Genomic_DNA"/>
</dbReference>
<sequence length="337" mass="36888">MSKVTLRIIAEKTGLSKYAVSRALSGKGGVSEATRARIVEVAETLGYSRPSRSQGSTAKTIGAVFDFEDYANGEMNIQIQNGLQSEAARLGYSIRAHWTADDGDLKQFIEGCAALFSVNVQNKPALAQIMKSGKPLVRSGWAEPLEQVDLVGGTDREAGAAIGTYLYNLGHREIIFVHGDIDLRGRRERLLGLQDIVASKPDMTCHDITWDRNSTFSQGLDRVLAEGHRPTAFFCGHDGLAITAYSDILSRGWRIPYDVSVIGFGDFSPALQVSPALTTVKIEAQEFGRAAVRRLDASLRNPTQKLTPMRLLIPNKLILRDSTAPPRDDFLAKSLRN</sequence>
<dbReference type="AlphaFoldDB" id="A0A126V3Z8"/>
<dbReference type="InterPro" id="IPR010982">
    <property type="entry name" value="Lambda_DNA-bd_dom_sf"/>
</dbReference>
<evidence type="ECO:0000256" key="2">
    <source>
        <dbReference type="ARBA" id="ARBA00023125"/>
    </source>
</evidence>
<dbReference type="OrthoDB" id="8433438at2"/>
<dbReference type="CDD" id="cd01392">
    <property type="entry name" value="HTH_LacI"/>
    <property type="match status" value="1"/>
</dbReference>
<dbReference type="Proteomes" id="UP000070371">
    <property type="component" value="Chromosome"/>
</dbReference>
<dbReference type="KEGG" id="hat:RC74_16145"/>
<keyword evidence="2" id="KW-0238">DNA-binding</keyword>
<reference evidence="5 6" key="1">
    <citation type="submission" date="2016-02" db="EMBL/GenBank/DDBJ databases">
        <title>Complete genome sequence of Halocynthiibacter arcticus PAMC 20958t from arctic marine sediment.</title>
        <authorList>
            <person name="Lee Y.M."/>
            <person name="Baek K."/>
            <person name="Lee H.K."/>
            <person name="Shin S.C."/>
        </authorList>
    </citation>
    <scope>NUCLEOTIDE SEQUENCE [LARGE SCALE GENOMIC DNA]</scope>
    <source>
        <strain evidence="5">PAMC 20958</strain>
    </source>
</reference>
<dbReference type="SUPFAM" id="SSF53822">
    <property type="entry name" value="Periplasmic binding protein-like I"/>
    <property type="match status" value="1"/>
</dbReference>
<evidence type="ECO:0000313" key="5">
    <source>
        <dbReference type="EMBL" id="AML52596.1"/>
    </source>
</evidence>
<evidence type="ECO:0000313" key="6">
    <source>
        <dbReference type="Proteomes" id="UP000070371"/>
    </source>
</evidence>
<keyword evidence="6" id="KW-1185">Reference proteome</keyword>
<dbReference type="Gene3D" id="3.40.50.2300">
    <property type="match status" value="2"/>
</dbReference>
<dbReference type="InterPro" id="IPR000843">
    <property type="entry name" value="HTH_LacI"/>
</dbReference>
<proteinExistence type="predicted"/>
<evidence type="ECO:0000256" key="3">
    <source>
        <dbReference type="ARBA" id="ARBA00023163"/>
    </source>
</evidence>
<dbReference type="PANTHER" id="PTHR30146">
    <property type="entry name" value="LACI-RELATED TRANSCRIPTIONAL REPRESSOR"/>
    <property type="match status" value="1"/>
</dbReference>
<keyword evidence="3" id="KW-0804">Transcription</keyword>
<dbReference type="InterPro" id="IPR046335">
    <property type="entry name" value="LacI/GalR-like_sensor"/>
</dbReference>
<dbReference type="GO" id="GO:0003700">
    <property type="term" value="F:DNA-binding transcription factor activity"/>
    <property type="evidence" value="ECO:0007669"/>
    <property type="project" value="TreeGrafter"/>
</dbReference>
<protein>
    <recommendedName>
        <fullName evidence="4">HTH lacI-type domain-containing protein</fullName>
    </recommendedName>
</protein>
<evidence type="ECO:0000256" key="1">
    <source>
        <dbReference type="ARBA" id="ARBA00023015"/>
    </source>
</evidence>